<dbReference type="Gene3D" id="2.130.10.10">
    <property type="entry name" value="YVTN repeat-like/Quinoprotein amine dehydrogenase"/>
    <property type="match status" value="1"/>
</dbReference>
<evidence type="ECO:0000259" key="3">
    <source>
        <dbReference type="Pfam" id="PF12816"/>
    </source>
</evidence>
<feature type="region of interest" description="Disordered" evidence="2">
    <location>
        <begin position="1509"/>
        <end position="1532"/>
    </location>
</feature>
<evidence type="ECO:0000313" key="5">
    <source>
        <dbReference type="EMBL" id="EIW83322.1"/>
    </source>
</evidence>
<dbReference type="GO" id="GO:0030897">
    <property type="term" value="C:HOPS complex"/>
    <property type="evidence" value="ECO:0007669"/>
    <property type="project" value="TreeGrafter"/>
</dbReference>
<feature type="domain" description="VPS8-like TPR-like repeats" evidence="4">
    <location>
        <begin position="1448"/>
        <end position="1622"/>
    </location>
</feature>
<dbReference type="InterPro" id="IPR025941">
    <property type="entry name" value="Vps8_central_dom"/>
</dbReference>
<dbReference type="RefSeq" id="XP_007767115.1">
    <property type="nucleotide sequence ID" value="XM_007768925.1"/>
</dbReference>
<keyword evidence="6" id="KW-1185">Reference proteome</keyword>
<dbReference type="InterPro" id="IPR015943">
    <property type="entry name" value="WD40/YVTN_repeat-like_dom_sf"/>
</dbReference>
<comment type="similarity">
    <text evidence="1">Belongs to the VPS8 family.</text>
</comment>
<dbReference type="Proteomes" id="UP000053558">
    <property type="component" value="Unassembled WGS sequence"/>
</dbReference>
<feature type="compositionally biased region" description="Polar residues" evidence="2">
    <location>
        <begin position="207"/>
        <end position="233"/>
    </location>
</feature>
<protein>
    <submittedName>
        <fullName evidence="5">Uncharacterized protein</fullName>
    </submittedName>
</protein>
<accession>A0A5M3MVY3</accession>
<dbReference type="Pfam" id="PF12816">
    <property type="entry name" value="TPR_Vps8"/>
    <property type="match status" value="1"/>
</dbReference>
<feature type="region of interest" description="Disordered" evidence="2">
    <location>
        <begin position="457"/>
        <end position="489"/>
    </location>
</feature>
<comment type="caution">
    <text evidence="5">The sequence shown here is derived from an EMBL/GenBank/DDBJ whole genome shotgun (WGS) entry which is preliminary data.</text>
</comment>
<dbReference type="InterPro" id="IPR045111">
    <property type="entry name" value="Vps41/Vps8"/>
</dbReference>
<dbReference type="EMBL" id="JH711576">
    <property type="protein sequence ID" value="EIW83322.1"/>
    <property type="molecule type" value="Genomic_DNA"/>
</dbReference>
<feature type="compositionally biased region" description="Basic and acidic residues" evidence="2">
    <location>
        <begin position="49"/>
        <end position="59"/>
    </location>
</feature>
<dbReference type="GO" id="GO:0006623">
    <property type="term" value="P:protein targeting to vacuole"/>
    <property type="evidence" value="ECO:0007669"/>
    <property type="project" value="InterPro"/>
</dbReference>
<dbReference type="PANTHER" id="PTHR12616:SF8">
    <property type="entry name" value="VACUOLAR PROTEIN SORTING-ASSOCIATED PROTEIN 8 HOMOLOG"/>
    <property type="match status" value="1"/>
</dbReference>
<dbReference type="OMA" id="NQLFFHQ"/>
<feature type="region of interest" description="Disordered" evidence="2">
    <location>
        <begin position="554"/>
        <end position="576"/>
    </location>
</feature>
<evidence type="ECO:0000256" key="2">
    <source>
        <dbReference type="SAM" id="MobiDB-lite"/>
    </source>
</evidence>
<dbReference type="OrthoDB" id="289913at2759"/>
<evidence type="ECO:0000313" key="6">
    <source>
        <dbReference type="Proteomes" id="UP000053558"/>
    </source>
</evidence>
<feature type="region of interest" description="Disordered" evidence="2">
    <location>
        <begin position="1"/>
        <end position="154"/>
    </location>
</feature>
<dbReference type="InterPro" id="IPR036322">
    <property type="entry name" value="WD40_repeat_dom_sf"/>
</dbReference>
<feature type="compositionally biased region" description="Gly residues" evidence="2">
    <location>
        <begin position="463"/>
        <end position="475"/>
    </location>
</feature>
<proteinExistence type="inferred from homology"/>
<name>A0A5M3MVY3_CONPW</name>
<evidence type="ECO:0000256" key="1">
    <source>
        <dbReference type="ARBA" id="ARBA00009422"/>
    </source>
</evidence>
<dbReference type="GO" id="GO:0034058">
    <property type="term" value="P:endosomal vesicle fusion"/>
    <property type="evidence" value="ECO:0007669"/>
    <property type="project" value="TreeGrafter"/>
</dbReference>
<dbReference type="GeneID" id="19199643"/>
<dbReference type="Pfam" id="PF23410">
    <property type="entry name" value="Beta-prop_VPS8"/>
    <property type="match status" value="2"/>
</dbReference>
<feature type="region of interest" description="Disordered" evidence="2">
    <location>
        <begin position="593"/>
        <end position="613"/>
    </location>
</feature>
<dbReference type="SUPFAM" id="SSF50978">
    <property type="entry name" value="WD40 repeat-like"/>
    <property type="match status" value="1"/>
</dbReference>
<feature type="compositionally biased region" description="Acidic residues" evidence="2">
    <location>
        <begin position="1"/>
        <end position="12"/>
    </location>
</feature>
<dbReference type="InterPro" id="IPR059070">
    <property type="entry name" value="TPR_VPS8_2"/>
</dbReference>
<gene>
    <name evidence="5" type="ORF">CONPUDRAFT_121838</name>
</gene>
<dbReference type="PANTHER" id="PTHR12616">
    <property type="entry name" value="VACUOLAR PROTEIN SORTING VPS41"/>
    <property type="match status" value="1"/>
</dbReference>
<feature type="compositionally biased region" description="Basic and acidic residues" evidence="2">
    <location>
        <begin position="68"/>
        <end position="95"/>
    </location>
</feature>
<dbReference type="GO" id="GO:0005770">
    <property type="term" value="C:late endosome"/>
    <property type="evidence" value="ECO:0007669"/>
    <property type="project" value="TreeGrafter"/>
</dbReference>
<feature type="region of interest" description="Disordered" evidence="2">
    <location>
        <begin position="176"/>
        <end position="236"/>
    </location>
</feature>
<dbReference type="KEGG" id="cput:CONPUDRAFT_121838"/>
<dbReference type="Pfam" id="PF25066">
    <property type="entry name" value="TPR_VPS8_2"/>
    <property type="match status" value="1"/>
</dbReference>
<feature type="compositionally biased region" description="Acidic residues" evidence="2">
    <location>
        <begin position="19"/>
        <end position="33"/>
    </location>
</feature>
<reference evidence="6" key="1">
    <citation type="journal article" date="2012" name="Science">
        <title>The Paleozoic origin of enzymatic lignin decomposition reconstructed from 31 fungal genomes.</title>
        <authorList>
            <person name="Floudas D."/>
            <person name="Binder M."/>
            <person name="Riley R."/>
            <person name="Barry K."/>
            <person name="Blanchette R.A."/>
            <person name="Henrissat B."/>
            <person name="Martinez A.T."/>
            <person name="Otillar R."/>
            <person name="Spatafora J.W."/>
            <person name="Yadav J.S."/>
            <person name="Aerts A."/>
            <person name="Benoit I."/>
            <person name="Boyd A."/>
            <person name="Carlson A."/>
            <person name="Copeland A."/>
            <person name="Coutinho P.M."/>
            <person name="de Vries R.P."/>
            <person name="Ferreira P."/>
            <person name="Findley K."/>
            <person name="Foster B."/>
            <person name="Gaskell J."/>
            <person name="Glotzer D."/>
            <person name="Gorecki P."/>
            <person name="Heitman J."/>
            <person name="Hesse C."/>
            <person name="Hori C."/>
            <person name="Igarashi K."/>
            <person name="Jurgens J.A."/>
            <person name="Kallen N."/>
            <person name="Kersten P."/>
            <person name="Kohler A."/>
            <person name="Kuees U."/>
            <person name="Kumar T.K.A."/>
            <person name="Kuo A."/>
            <person name="LaButti K."/>
            <person name="Larrondo L.F."/>
            <person name="Lindquist E."/>
            <person name="Ling A."/>
            <person name="Lombard V."/>
            <person name="Lucas S."/>
            <person name="Lundell T."/>
            <person name="Martin R."/>
            <person name="McLaughlin D.J."/>
            <person name="Morgenstern I."/>
            <person name="Morin E."/>
            <person name="Murat C."/>
            <person name="Nagy L.G."/>
            <person name="Nolan M."/>
            <person name="Ohm R.A."/>
            <person name="Patyshakuliyeva A."/>
            <person name="Rokas A."/>
            <person name="Ruiz-Duenas F.J."/>
            <person name="Sabat G."/>
            <person name="Salamov A."/>
            <person name="Samejima M."/>
            <person name="Schmutz J."/>
            <person name="Slot J.C."/>
            <person name="St John F."/>
            <person name="Stenlid J."/>
            <person name="Sun H."/>
            <person name="Sun S."/>
            <person name="Syed K."/>
            <person name="Tsang A."/>
            <person name="Wiebenga A."/>
            <person name="Young D."/>
            <person name="Pisabarro A."/>
            <person name="Eastwood D.C."/>
            <person name="Martin F."/>
            <person name="Cullen D."/>
            <person name="Grigoriev I.V."/>
            <person name="Hibbett D.S."/>
        </authorList>
    </citation>
    <scope>NUCLEOTIDE SEQUENCE [LARGE SCALE GENOMIC DNA]</scope>
    <source>
        <strain evidence="6">RWD-64-598 SS2</strain>
    </source>
</reference>
<evidence type="ECO:0000259" key="4">
    <source>
        <dbReference type="Pfam" id="PF25066"/>
    </source>
</evidence>
<organism evidence="5 6">
    <name type="scientific">Coniophora puteana (strain RWD-64-598)</name>
    <name type="common">Brown rot fungus</name>
    <dbReference type="NCBI Taxonomy" id="741705"/>
    <lineage>
        <taxon>Eukaryota</taxon>
        <taxon>Fungi</taxon>
        <taxon>Dikarya</taxon>
        <taxon>Basidiomycota</taxon>
        <taxon>Agaricomycotina</taxon>
        <taxon>Agaricomycetes</taxon>
        <taxon>Agaricomycetidae</taxon>
        <taxon>Boletales</taxon>
        <taxon>Coniophorineae</taxon>
        <taxon>Coniophoraceae</taxon>
        <taxon>Coniophora</taxon>
    </lineage>
</organism>
<feature type="compositionally biased region" description="Polar residues" evidence="2">
    <location>
        <begin position="176"/>
        <end position="188"/>
    </location>
</feature>
<sequence length="1677" mass="181185">MGELFDDEDEEGGINGGVQEEEEGNGSDDEEGFVYEGVDAEPASMSYGDRLRDVLGLDHESDEEEEVKVETEGEEGKEKDKDEDLVEERFVERSLLHGPGQLEDSEQTQTRILETPASYSPSPSPSPSPWRPAESVDADAETTADAEPFLLPPRPALPATVSRLRSFTPQISRTVSSSHVLNSNTASAAGTPGPLSEARLSPFPSHLSDTSRASSASNIRNLPTTNASGTATSSEREVFRWTPLQSASTYVYRTAASAKASAILGTPNAGMPTVLAANGLVCVGTDAGRVFVFDFKQTLKCICGDDQAAHTAGPVSAIALSHDHAFLATGHATGHVQLFDLTISPSFASTSSTPVSSATVPLAATRSVAPPAPDAIAAGRKEGHLRGSRIVSVAFVAGRHHALVTADERGLAFFHSLGRVLFVDAFDTLRILGRYPDEEPSSSGALASLGGAGSMSISVPIGHGPGPAPGHGPGHGHTRGNLVDPAALGRGHAGGADALTFRRARRAKSRNTIVDMSTLPLGPNPHALDGYNVTALLTPTKLVVVGLKPTPKTWLKASRPTEGPGAAPRSQRPGEKARGVLAWYPSVVDASAPVEEQKKSKGKKKVKDGEGEKQGTDPVLFYAWGPACFLMRISETKIKQEVVNNRTGKTNEIDVGTLLFQDVTKWVLDEEVLAAQWMNPNQIVLFTASNVLVYDAYAARLVEQVAFQASSLTSPSLTLGHTSNGALSYWDSALDISHSVRTYKGKIFLLGRDSLSVGTLLTWADRILAFVETGDFLSAIDLTRLYYTGAAPGNRNGLPADPAAAQSAIAQKLGELMVASARYAFAEERMTDGTHGAPGGPGVDRTSLFEGLIDACVKASLALESFDFLFEDLFAYYDEAGISGIFLARLEPFVLDGALSAVPPRIAQRLVAAHEEKGQPGAAERLIWHIDPTCLDIDQAITLCRRHGLWDALMYVYTRGLRDYVSPLVELLGLVRSVLGLRQRQRGAIERGNTLTMSKKQGEEMAKTLGNAYKVFPYLAALLCGLAYPSEEPLSPPEDAGEARKEVYKFLFSGTTSAWPENGGRLVLTAPDDGTPEPTYPYVRALLKMDSEAFLHALDLAFEDSYLNDTGGGISRLQIVLILLDVLAAADGSPGKLDPADATFVNIFIARNVPKYPQFIQLTPSVLQNTLIALASANDAEDTREDRQLAAEYLLSAYTPSESEELLRLFWGAGFFRIVAHWRRQEKQWARLLETCLADPALRPQETFEGAEEALVSASREQRGALLPDDVTSVLKDSLSRLLEIDVERTAILVNKHSPEMHEAALAVLSDTRADQKYTYLHRLLQPYLGEDGASTSSPNSQASEGIRHPISEPLREVFLSLTCHVRPGSVIDTLQNSAPPLLDFPAALRICEENSVYDAVVWLENRMGRPREAIAKVVSFEQDVIAQMAEELQALSLFASSDEDGKQETCTGLTMKLREIGKRGIEVCLEHSRSQAPSDVPLEDIWFQLLSSQIYCVQSISALSQDLAVPSESSEETHDVNSSPPPSPPTAEVLQTLRSFVRDTFSALVSISSTRAVSFPKLFKRLAEQTYPSPSTSYSEFRAILTGMLESYRSDGDMLAISRRLVDRDVFDTMEEIAKERKKGWRAAQHVCATCKSPLRSQAQGNAGAAASSMQQVKFVVSRAGTIRHATCPQHT</sequence>
<feature type="domain" description="Vacuolar protein sorting-associated protein 8 central" evidence="3">
    <location>
        <begin position="885"/>
        <end position="1102"/>
    </location>
</feature>